<dbReference type="PANTHER" id="PTHR13887">
    <property type="entry name" value="GLUTATHIONE S-TRANSFERASE KAPPA"/>
    <property type="match status" value="1"/>
</dbReference>
<comment type="caution">
    <text evidence="3">The sequence shown here is derived from an EMBL/GenBank/DDBJ whole genome shotgun (WGS) entry which is preliminary data.</text>
</comment>
<dbReference type="OrthoDB" id="9799122at2"/>
<evidence type="ECO:0000256" key="1">
    <source>
        <dbReference type="SAM" id="MobiDB-lite"/>
    </source>
</evidence>
<dbReference type="InterPro" id="IPR001853">
    <property type="entry name" value="DSBA-like_thioredoxin_dom"/>
</dbReference>
<dbReference type="GO" id="GO:0016491">
    <property type="term" value="F:oxidoreductase activity"/>
    <property type="evidence" value="ECO:0007669"/>
    <property type="project" value="InterPro"/>
</dbReference>
<dbReference type="EMBL" id="RKRA01000001">
    <property type="protein sequence ID" value="RPF29167.1"/>
    <property type="molecule type" value="Genomic_DNA"/>
</dbReference>
<accession>A0A3N4ZA87</accession>
<sequence length="239" mass="25753">MSEPISVHVWSDVACPWCFIGKRRFERAVAGYDGEVAVQYHSFELSPDTPVDFTGSAADFLAGHKGLPAEQVEQMLAQVTALAAAEGLRYDYAAVRHTKTLKAHELMHLALERGKQLPMVEALFSAYFEQGRHVGHLDDLVELATEVGLDAEDVRAALTAGTYADRVAEDIDQARRLGITGVPFYVVDGRYGVSGAQSPETFLSVLRKVADERRTAAHVGDGPSGDVGTQDAAPAGAVR</sequence>
<dbReference type="GO" id="GO:0016853">
    <property type="term" value="F:isomerase activity"/>
    <property type="evidence" value="ECO:0007669"/>
    <property type="project" value="UniProtKB-KW"/>
</dbReference>
<dbReference type="AlphaFoldDB" id="A0A3N4ZA87"/>
<dbReference type="RefSeq" id="WP_123919928.1">
    <property type="nucleotide sequence ID" value="NZ_RKRA01000001.1"/>
</dbReference>
<feature type="region of interest" description="Disordered" evidence="1">
    <location>
        <begin position="215"/>
        <end position="239"/>
    </location>
</feature>
<feature type="domain" description="DSBA-like thioredoxin" evidence="2">
    <location>
        <begin position="7"/>
        <end position="206"/>
    </location>
</feature>
<dbReference type="CDD" id="cd03024">
    <property type="entry name" value="DsbA_FrnE"/>
    <property type="match status" value="1"/>
</dbReference>
<dbReference type="Gene3D" id="3.40.30.10">
    <property type="entry name" value="Glutaredoxin"/>
    <property type="match status" value="1"/>
</dbReference>
<dbReference type="SUPFAM" id="SSF52833">
    <property type="entry name" value="Thioredoxin-like"/>
    <property type="match status" value="1"/>
</dbReference>
<organism evidence="3 4">
    <name type="scientific">Georgenia muralis</name>
    <dbReference type="NCBI Taxonomy" id="154117"/>
    <lineage>
        <taxon>Bacteria</taxon>
        <taxon>Bacillati</taxon>
        <taxon>Actinomycetota</taxon>
        <taxon>Actinomycetes</taxon>
        <taxon>Micrococcales</taxon>
        <taxon>Bogoriellaceae</taxon>
        <taxon>Georgenia</taxon>
    </lineage>
</organism>
<name>A0A3N4ZA87_9MICO</name>
<keyword evidence="3" id="KW-0413">Isomerase</keyword>
<evidence type="ECO:0000259" key="2">
    <source>
        <dbReference type="Pfam" id="PF01323"/>
    </source>
</evidence>
<dbReference type="Proteomes" id="UP000280726">
    <property type="component" value="Unassembled WGS sequence"/>
</dbReference>
<gene>
    <name evidence="3" type="ORF">EDD32_3728</name>
</gene>
<proteinExistence type="predicted"/>
<keyword evidence="4" id="KW-1185">Reference proteome</keyword>
<dbReference type="Pfam" id="PF01323">
    <property type="entry name" value="DSBA"/>
    <property type="match status" value="1"/>
</dbReference>
<evidence type="ECO:0000313" key="3">
    <source>
        <dbReference type="EMBL" id="RPF29167.1"/>
    </source>
</evidence>
<dbReference type="InterPro" id="IPR036249">
    <property type="entry name" value="Thioredoxin-like_sf"/>
</dbReference>
<protein>
    <submittedName>
        <fullName evidence="3">Putative DsbA family dithiol-disulfide isomerase</fullName>
    </submittedName>
</protein>
<dbReference type="PANTHER" id="PTHR13887:SF41">
    <property type="entry name" value="THIOREDOXIN SUPERFAMILY PROTEIN"/>
    <property type="match status" value="1"/>
</dbReference>
<evidence type="ECO:0000313" key="4">
    <source>
        <dbReference type="Proteomes" id="UP000280726"/>
    </source>
</evidence>
<reference evidence="3 4" key="1">
    <citation type="submission" date="2018-11" db="EMBL/GenBank/DDBJ databases">
        <title>Sequencing the genomes of 1000 actinobacteria strains.</title>
        <authorList>
            <person name="Klenk H.-P."/>
        </authorList>
    </citation>
    <scope>NUCLEOTIDE SEQUENCE [LARGE SCALE GENOMIC DNA]</scope>
    <source>
        <strain evidence="3 4">DSM 14418</strain>
    </source>
</reference>